<feature type="compositionally biased region" description="Basic and acidic residues" evidence="1">
    <location>
        <begin position="1219"/>
        <end position="1231"/>
    </location>
</feature>
<organism evidence="2 3">
    <name type="scientific">Monodon monoceros</name>
    <name type="common">Narwhal</name>
    <name type="synonym">Ceratodon monodon</name>
    <dbReference type="NCBI Taxonomy" id="40151"/>
    <lineage>
        <taxon>Eukaryota</taxon>
        <taxon>Metazoa</taxon>
        <taxon>Chordata</taxon>
        <taxon>Craniata</taxon>
        <taxon>Vertebrata</taxon>
        <taxon>Euteleostomi</taxon>
        <taxon>Mammalia</taxon>
        <taxon>Eutheria</taxon>
        <taxon>Laurasiatheria</taxon>
        <taxon>Artiodactyla</taxon>
        <taxon>Whippomorpha</taxon>
        <taxon>Cetacea</taxon>
        <taxon>Odontoceti</taxon>
        <taxon>Monodontidae</taxon>
        <taxon>Monodon</taxon>
    </lineage>
</organism>
<feature type="compositionally biased region" description="Polar residues" evidence="1">
    <location>
        <begin position="1246"/>
        <end position="1258"/>
    </location>
</feature>
<feature type="compositionally biased region" description="Basic and acidic residues" evidence="1">
    <location>
        <begin position="435"/>
        <end position="451"/>
    </location>
</feature>
<comment type="caution">
    <text evidence="2">The sequence shown here is derived from an EMBL/GenBank/DDBJ whole genome shotgun (WGS) entry which is preliminary data.</text>
</comment>
<dbReference type="Gene3D" id="1.25.10.10">
    <property type="entry name" value="Leucine-rich Repeat Variant"/>
    <property type="match status" value="1"/>
</dbReference>
<dbReference type="Pfam" id="PF15856">
    <property type="entry name" value="DUF4727"/>
    <property type="match status" value="1"/>
</dbReference>
<feature type="compositionally biased region" description="Basic and acidic residues" evidence="1">
    <location>
        <begin position="327"/>
        <end position="338"/>
    </location>
</feature>
<feature type="region of interest" description="Disordered" evidence="1">
    <location>
        <begin position="327"/>
        <end position="351"/>
    </location>
</feature>
<gene>
    <name evidence="2" type="ORF">EI555_017740</name>
</gene>
<feature type="compositionally biased region" description="Polar residues" evidence="1">
    <location>
        <begin position="1330"/>
        <end position="1341"/>
    </location>
</feature>
<sequence>PFSHEHALTMAPVPWYRHSSRSTGDVRDAALTAEASRTVEVEMAACGRKRKWRHQEAGGCVMLLPLLGACAVVGPFQGPEWEPVRGLLSENHSCRDPRCCGNLLVQNYWHQITRTHSSMRKVIKVPSQKRAVPSMRHDTCFGLTPEFSFSPGKFRGLDAQQWAQNKRGEYWRSHQDSWTQHLLSCQHPGQGLPWDAYTPLEHIFCTTSFSSTCMLAQDSSWEAWQVPRCRSDDQTHLICKPLPPALDMCQRMEQLLVHSPEEPVPLEHIVDMRCHPTSMASRPNLPSAQRLQFCSREFLPVPSNQQVGMPIWKSWRCPREAWAPGRENRTLGREDSRETQAPGWVDQRQRRGEDAWEIQASGRQLPINFGMEDKAEPKVLELGRQRLVISKAVGEILTPWWENQDQVRVENRAESQKLRKRNRRDAGGENLPETQARRGEKQKQLRCKIDAETQTPMWETQDRSRNKDAIETQSFEKNKKEARGEDEGETQAQGLRKQGQTGTENGGETQLPGWGKQDQIKGDTSIEIHAEKRRRKGQVGGENAVQIQISGRENLGEVKKEDGLETQALAWGKQECVQSENVTEIQTPGWEMQDQNGSEKAGKVQVFRVEIQKQLRHELQVGWGNQGLKTGEDSGESQISRRKNLREIREEDWVVIQARFWGDQKPVASEIGREFKIPCWGNQDQIGGEHRAEIQALEKRDQRKNGDEDGANILAPEAENQRQLRGVPHVETHLPGRRNQEQFVDENSTDIQATGKRNLRGVKGEHGKETQELGEENQHQLNSEISGRILIPKWKNQEHIRGKDGANAQASEAENWGELASKIDVETHSAEWKKEEQMGGENGAEFQIQEKRNLRGTTGDDDKETQAPGGDYQGELRSEIVGEIQIQGQGSQNKGEDEDAAEIQDVGSQRKCRAEDAGRLRVLRGRNKGQVRGKDAAKGNLRVDCSGGEGPPALTGSGYGAMDQEQAVASAPCPEMKALPHQNELFLLASGEGEHLASQSTATARKHSVIPASWQAQPKLQKSRQRDKGVVPGKTSGLTRQLWNPQSLAAALGLPSACPSVSCGQAPQAATALVDFPTALTILPKWPVLTKCQLLLLESLMQRKIAHLKWGLSQQILESYLHFNFLAPCPLPLEGVRLPGLHKACELQGQQERHCGAQGPRPGLKSPERSQSVRRQERKSSKRPTQARALEKRRPHQTEPMGVSIHPEKPKRVRPPGGLRERQDVQKEAPPRAKLTAPRNPRPAAESSSWCGQESVQEPSRENSGSRKMVRPGVSQMAERAPGRARISYSGADHWRKEHASQEPPRFKCQQPTHRRRGSLEPEEGRGAGQQPSSCSTDTFSSKRSLHSAAARLSMSFLKRISWSPHLAKPQHLAPNLSVRDPDPILLPEVGDPHAREDSIRDHASLKRDLQPPGHCGAGVALPKTEELEEIENPHGAPRNPPAPQKFGLMKHLRGFLLQHGFRKGRCSPETGWHSVRAGALPFSPRARVELCQNASGEMAVREPTAGFPGPGRDEEAALLFERAHYRHDPRWLLPVPPRLCLACALELLPEPSVSLVRKKHMLSGFRDALMRHASLVMQLVAQDQRVCIHFISMLFGLLCNVEDGSITDLCIEVLIQLTTQLKLEQTIHCLLYECHKELCNMPSMRGSLATLTLLGKLVDAIPALADKLVMEHSDLMEHLLRGLVYPSEGVQASVCYLYGKLYSSPVAAEMLLGHFREKLCPLFLSTMDGAQTKELKINCLGLLRQLLKYDLFVSMIMNKSALVESTESVEGPPGETSLPLVLKKLLLSRDETLQVASAHCITAVLVHSPAKHAPAFIHADIPEFLFEHLSSSSEVLVWSSYNCLILLAEEPLFFSKCHTVYGIESVVRSLQGILRMNNTELHKQGLLLFAQILTRQPEEIKLFPSSALCRDAGRALQEAVNSPVLEVAAEAVKAISAFLRKDHQSALPVLYKELQALLKAMLSRCADFSQIPLNWRPLGHASSRDSEKTILRRGSFLLSTLEGFRNACRLAVEFQSEPSAQENPFTAPSAEKEDTLEAFSEFLLSACDSLCIPMVMRYSEQATHPALMEVFLSVLHSLFVIVPHMKEEFSKKLAASSFIQLTLELKARFCSGLSHSALNQVCSSFLYYMCINLLSAPEKTGPPSQEELSAVSELLQHGLPQISSRSPESLAFLSDRQYVEGATRQRQYCILLLFYLAYIHEDRFVSEAELFMAVRSFLLSLQDQGECPPLVVFRASIYLLAICQDKDGALDEAVVGAIRKLLEGIPDLHLVYTHHPLLLRLFLLYPELMSRFGHRVLELWFSWEESICEELDDVASAGQPTLPASLAALFHVLRSSPSTLLILLDLIYSSPVDTARKVLIVLRTFLRRNEDVQVGGLIRGHFLLILQHLLVEHGSSPSEASGNLPLLLSLLSLVQLRNESEQELDSMAMKLLHQAAAVLLSSTALIELLEKTLALTWAEEGFPRTELLCSAWLLTASFSAQQHDGNLQVHQTLSVELDQVLKALSFPKKKAALLSAAILRFLRTALQQSFSSALVALLPSGAQPPPAPEDTVLAPLGTSQVLSLVIGLQNLLVQPWNRFLLFTLLDAGENSFLRAEILRLMTLFVRFRSSSILSREEVGHVLQGAALADFSTLSSTTLQALRGFFLQVQSMGLLADHSMAQTLQASLEGLSPRASTAQPPLQDMMYPFLHLGALA</sequence>
<feature type="non-terminal residue" evidence="2">
    <location>
        <position position="1"/>
    </location>
</feature>
<dbReference type="EMBL" id="RWIC01000450">
    <property type="protein sequence ID" value="TKC43714.1"/>
    <property type="molecule type" value="Genomic_DNA"/>
</dbReference>
<dbReference type="PANTHER" id="PTHR22379">
    <property type="entry name" value="RIKEN CDNA 4930407I10 GENE"/>
    <property type="match status" value="1"/>
</dbReference>
<feature type="region of interest" description="Disordered" evidence="1">
    <location>
        <begin position="888"/>
        <end position="909"/>
    </location>
</feature>
<feature type="region of interest" description="Disordered" evidence="1">
    <location>
        <begin position="928"/>
        <end position="949"/>
    </location>
</feature>
<dbReference type="InterPro" id="IPR011989">
    <property type="entry name" value="ARM-like"/>
</dbReference>
<evidence type="ECO:0000313" key="2">
    <source>
        <dbReference type="EMBL" id="TKC43714.1"/>
    </source>
</evidence>
<feature type="region of interest" description="Disordered" evidence="1">
    <location>
        <begin position="1152"/>
        <end position="1341"/>
    </location>
</feature>
<protein>
    <recommendedName>
        <fullName evidence="4">Meiosis inhibitor protein 1</fullName>
    </recommendedName>
</protein>
<feature type="region of interest" description="Disordered" evidence="1">
    <location>
        <begin position="698"/>
        <end position="722"/>
    </location>
</feature>
<dbReference type="Proteomes" id="UP000308365">
    <property type="component" value="Unassembled WGS sequence"/>
</dbReference>
<name>A0A4U1F3D5_MONMO</name>
<evidence type="ECO:0000313" key="3">
    <source>
        <dbReference type="Proteomes" id="UP000308365"/>
    </source>
</evidence>
<dbReference type="PANTHER" id="PTHR22379:SF1">
    <property type="entry name" value="RIKEN CDNA 4930407I10 GENE"/>
    <property type="match status" value="1"/>
</dbReference>
<feature type="region of interest" description="Disordered" evidence="1">
    <location>
        <begin position="411"/>
        <end position="520"/>
    </location>
</feature>
<feature type="compositionally biased region" description="Basic and acidic residues" evidence="1">
    <location>
        <begin position="460"/>
        <end position="485"/>
    </location>
</feature>
<dbReference type="InterPro" id="IPR031715">
    <property type="entry name" value="DUF4727"/>
</dbReference>
<feature type="compositionally biased region" description="Basic and acidic residues" evidence="1">
    <location>
        <begin position="698"/>
        <end position="707"/>
    </location>
</feature>
<dbReference type="SUPFAM" id="SSF48371">
    <property type="entry name" value="ARM repeat"/>
    <property type="match status" value="1"/>
</dbReference>
<proteinExistence type="predicted"/>
<evidence type="ECO:0008006" key="4">
    <source>
        <dbReference type="Google" id="ProtNLM"/>
    </source>
</evidence>
<evidence type="ECO:0000256" key="1">
    <source>
        <dbReference type="SAM" id="MobiDB-lite"/>
    </source>
</evidence>
<reference evidence="3" key="1">
    <citation type="journal article" date="2019" name="IScience">
        <title>Narwhal Genome Reveals Long-Term Low Genetic Diversity despite Current Large Abundance Size.</title>
        <authorList>
            <person name="Westbury M.V."/>
            <person name="Petersen B."/>
            <person name="Garde E."/>
            <person name="Heide-Jorgensen M.P."/>
            <person name="Lorenzen E.D."/>
        </authorList>
    </citation>
    <scope>NUCLEOTIDE SEQUENCE [LARGE SCALE GENOMIC DNA]</scope>
</reference>
<dbReference type="InterPro" id="IPR016024">
    <property type="entry name" value="ARM-type_fold"/>
</dbReference>
<feature type="region of interest" description="Disordered" evidence="1">
    <location>
        <begin position="1014"/>
        <end position="1036"/>
    </location>
</feature>
<feature type="region of interest" description="Disordered" evidence="1">
    <location>
        <begin position="832"/>
        <end position="873"/>
    </location>
</feature>
<feature type="compositionally biased region" description="Low complexity" evidence="1">
    <location>
        <begin position="498"/>
        <end position="510"/>
    </location>
</feature>
<accession>A0A4U1F3D5</accession>